<evidence type="ECO:0000313" key="4">
    <source>
        <dbReference type="Proteomes" id="UP000005240"/>
    </source>
</evidence>
<evidence type="ECO:0000313" key="3">
    <source>
        <dbReference type="EnsemblFungi" id="PTTG_10690-t43_1-p1"/>
    </source>
</evidence>
<reference evidence="2" key="1">
    <citation type="submission" date="2009-11" db="EMBL/GenBank/DDBJ databases">
        <authorList>
            <consortium name="The Broad Institute Genome Sequencing Platform"/>
            <person name="Ward D."/>
            <person name="Feldgarden M."/>
            <person name="Earl A."/>
            <person name="Young S.K."/>
            <person name="Zeng Q."/>
            <person name="Koehrsen M."/>
            <person name="Alvarado L."/>
            <person name="Berlin A."/>
            <person name="Bochicchio J."/>
            <person name="Borenstein D."/>
            <person name="Chapman S.B."/>
            <person name="Chen Z."/>
            <person name="Engels R."/>
            <person name="Freedman E."/>
            <person name="Gellesch M."/>
            <person name="Goldberg J."/>
            <person name="Griggs A."/>
            <person name="Gujja S."/>
            <person name="Heilman E."/>
            <person name="Heiman D."/>
            <person name="Hepburn T."/>
            <person name="Howarth C."/>
            <person name="Jen D."/>
            <person name="Larson L."/>
            <person name="Lewis B."/>
            <person name="Mehta T."/>
            <person name="Park D."/>
            <person name="Pearson M."/>
            <person name="Roberts A."/>
            <person name="Saif S."/>
            <person name="Shea T."/>
            <person name="Shenoy N."/>
            <person name="Sisk P."/>
            <person name="Stolte C."/>
            <person name="Sykes S."/>
            <person name="Thomson T."/>
            <person name="Walk T."/>
            <person name="White J."/>
            <person name="Yandava C."/>
            <person name="Izard J."/>
            <person name="Baranova O.V."/>
            <person name="Blanton J.M."/>
            <person name="Tanner A.C."/>
            <person name="Dewhirst F.E."/>
            <person name="Haas B."/>
            <person name="Nusbaum C."/>
            <person name="Birren B."/>
        </authorList>
    </citation>
    <scope>NUCLEOTIDE SEQUENCE [LARGE SCALE GENOMIC DNA]</scope>
    <source>
        <strain evidence="2">1-1 BBBD Race 1</strain>
    </source>
</reference>
<dbReference type="STRING" id="630390.A0A0C4FBU1"/>
<accession>A0A0C4FBU1</accession>
<keyword evidence="1" id="KW-0732">Signal</keyword>
<evidence type="ECO:0000313" key="2">
    <source>
        <dbReference type="EMBL" id="OAV85509.1"/>
    </source>
</evidence>
<name>A0A0C4FBU1_PUCT1</name>
<feature type="signal peptide" evidence="1">
    <location>
        <begin position="1"/>
        <end position="19"/>
    </location>
</feature>
<keyword evidence="4" id="KW-1185">Reference proteome</keyword>
<reference evidence="3 4" key="3">
    <citation type="journal article" date="2017" name="G3 (Bethesda)">
        <title>Comparative analysis highlights variable genome content of wheat rusts and divergence of the mating loci.</title>
        <authorList>
            <person name="Cuomo C.A."/>
            <person name="Bakkeren G."/>
            <person name="Khalil H.B."/>
            <person name="Panwar V."/>
            <person name="Joly D."/>
            <person name="Linning R."/>
            <person name="Sakthikumar S."/>
            <person name="Song X."/>
            <person name="Adiconis X."/>
            <person name="Fan L."/>
            <person name="Goldberg J.M."/>
            <person name="Levin J.Z."/>
            <person name="Young S."/>
            <person name="Zeng Q."/>
            <person name="Anikster Y."/>
            <person name="Bruce M."/>
            <person name="Wang M."/>
            <person name="Yin C."/>
            <person name="McCallum B."/>
            <person name="Szabo L.J."/>
            <person name="Hulbert S."/>
            <person name="Chen X."/>
            <person name="Fellers J.P."/>
        </authorList>
    </citation>
    <scope>NUCLEOTIDE SEQUENCE</scope>
    <source>
        <strain evidence="4">Isolate 1-1 / race 1 (BBBD)</strain>
        <strain evidence="3">isolate 1-1 / race 1 (BBBD)</strain>
    </source>
</reference>
<reference evidence="3" key="4">
    <citation type="submission" date="2025-05" db="UniProtKB">
        <authorList>
            <consortium name="EnsemblFungi"/>
        </authorList>
    </citation>
    <scope>IDENTIFICATION</scope>
    <source>
        <strain evidence="3">isolate 1-1 / race 1 (BBBD)</strain>
    </source>
</reference>
<dbReference type="EnsemblFungi" id="PTTG_10690-t43_1">
    <property type="protein sequence ID" value="PTTG_10690-t43_1-p1"/>
    <property type="gene ID" value="PTTG_10690"/>
</dbReference>
<proteinExistence type="predicted"/>
<dbReference type="Proteomes" id="UP000005240">
    <property type="component" value="Unassembled WGS sequence"/>
</dbReference>
<dbReference type="VEuPathDB" id="FungiDB:PTTG_10690"/>
<organism evidence="2">
    <name type="scientific">Puccinia triticina (isolate 1-1 / race 1 (BBBD))</name>
    <name type="common">Brown leaf rust fungus</name>
    <dbReference type="NCBI Taxonomy" id="630390"/>
    <lineage>
        <taxon>Eukaryota</taxon>
        <taxon>Fungi</taxon>
        <taxon>Dikarya</taxon>
        <taxon>Basidiomycota</taxon>
        <taxon>Pucciniomycotina</taxon>
        <taxon>Pucciniomycetes</taxon>
        <taxon>Pucciniales</taxon>
        <taxon>Pucciniaceae</taxon>
        <taxon>Puccinia</taxon>
    </lineage>
</organism>
<dbReference type="EMBL" id="ADAS02003970">
    <property type="protein sequence ID" value="OAV85509.1"/>
    <property type="molecule type" value="Genomic_DNA"/>
</dbReference>
<protein>
    <submittedName>
        <fullName evidence="2 3">Uncharacterized protein</fullName>
    </submittedName>
</protein>
<gene>
    <name evidence="2" type="ORF">PTTG_10690</name>
</gene>
<dbReference type="AlphaFoldDB" id="A0A0C4FBU1"/>
<evidence type="ECO:0000256" key="1">
    <source>
        <dbReference type="SAM" id="SignalP"/>
    </source>
</evidence>
<feature type="chain" id="PRO_5009386281" evidence="1">
    <location>
        <begin position="20"/>
        <end position="144"/>
    </location>
</feature>
<sequence>MALIHTWISISGLLTSIASLHNPLHPKPRPPPLNHFIPPKLLHNRFYALPKWARGMWAGTSRCFVSFHPLLPSPTPETDDCDGCVGRSQDLFFKRIVEPLAEPVSLLIDFTRYTKRLKCRGSHFGPIAPRINDKIAQLAEVIVA</sequence>
<dbReference type="OrthoDB" id="28245at2759"/>
<reference evidence="2" key="2">
    <citation type="submission" date="2016-05" db="EMBL/GenBank/DDBJ databases">
        <title>Comparative analysis highlights variable genome content of wheat rusts and divergence of the mating loci.</title>
        <authorList>
            <person name="Cuomo C.A."/>
            <person name="Bakkeren G."/>
            <person name="Szabo L."/>
            <person name="Khalil H."/>
            <person name="Joly D."/>
            <person name="Goldberg J."/>
            <person name="Young S."/>
            <person name="Zeng Q."/>
            <person name="Fellers J."/>
        </authorList>
    </citation>
    <scope>NUCLEOTIDE SEQUENCE [LARGE SCALE GENOMIC DNA]</scope>
    <source>
        <strain evidence="2">1-1 BBBD Race 1</strain>
    </source>
</reference>